<reference evidence="2 3" key="1">
    <citation type="journal article" date="2011" name="Science">
        <title>The ecoresponsive genome of Daphnia pulex.</title>
        <authorList>
            <person name="Colbourne J.K."/>
            <person name="Pfrender M.E."/>
            <person name="Gilbert D."/>
            <person name="Thomas W.K."/>
            <person name="Tucker A."/>
            <person name="Oakley T.H."/>
            <person name="Tokishita S."/>
            <person name="Aerts A."/>
            <person name="Arnold G.J."/>
            <person name="Basu M.K."/>
            <person name="Bauer D.J."/>
            <person name="Caceres C.E."/>
            <person name="Carmel L."/>
            <person name="Casola C."/>
            <person name="Choi J.H."/>
            <person name="Detter J.C."/>
            <person name="Dong Q."/>
            <person name="Dusheyko S."/>
            <person name="Eads B.D."/>
            <person name="Frohlich T."/>
            <person name="Geiler-Samerotte K.A."/>
            <person name="Gerlach D."/>
            <person name="Hatcher P."/>
            <person name="Jogdeo S."/>
            <person name="Krijgsveld J."/>
            <person name="Kriventseva E.V."/>
            <person name="Kultz D."/>
            <person name="Laforsch C."/>
            <person name="Lindquist E."/>
            <person name="Lopez J."/>
            <person name="Manak J.R."/>
            <person name="Muller J."/>
            <person name="Pangilinan J."/>
            <person name="Patwardhan R.P."/>
            <person name="Pitluck S."/>
            <person name="Pritham E.J."/>
            <person name="Rechtsteiner A."/>
            <person name="Rho M."/>
            <person name="Rogozin I.B."/>
            <person name="Sakarya O."/>
            <person name="Salamov A."/>
            <person name="Schaack S."/>
            <person name="Shapiro H."/>
            <person name="Shiga Y."/>
            <person name="Skalitzky C."/>
            <person name="Smith Z."/>
            <person name="Souvorov A."/>
            <person name="Sung W."/>
            <person name="Tang Z."/>
            <person name="Tsuchiya D."/>
            <person name="Tu H."/>
            <person name="Vos H."/>
            <person name="Wang M."/>
            <person name="Wolf Y.I."/>
            <person name="Yamagata H."/>
            <person name="Yamada T."/>
            <person name="Ye Y."/>
            <person name="Shaw J.R."/>
            <person name="Andrews J."/>
            <person name="Crease T.J."/>
            <person name="Tang H."/>
            <person name="Lucas S.M."/>
            <person name="Robertson H.M."/>
            <person name="Bork P."/>
            <person name="Koonin E.V."/>
            <person name="Zdobnov E.M."/>
            <person name="Grigoriev I.V."/>
            <person name="Lynch M."/>
            <person name="Boore J.L."/>
        </authorList>
    </citation>
    <scope>NUCLEOTIDE SEQUENCE [LARGE SCALE GENOMIC DNA]</scope>
</reference>
<keyword evidence="3" id="KW-1185">Reference proteome</keyword>
<sequence length="229" mass="25720">MATGPTRKKVTLPAVVNTADAFDYSPDLQECLSEDEDLISKDLDLLDPEDNDAELTTLAAIFPNVLPNSDELAKDPEPNPDRITELTGLTDLEDIEEYIQYYKDLCRHRRKIYNHGRLIQRKLLAKEYSQVELDDLLYYTENSKKFLDFVHSKLVNMYDISEGQKRSYSCGMKNLSKAINYLKAAVDNAQQANAELATQQTANEIGASTNDQSVSLAALIQGLTDAFSE</sequence>
<dbReference type="AlphaFoldDB" id="E9I7I4"/>
<dbReference type="Proteomes" id="UP000000305">
    <property type="component" value="Unassembled WGS sequence"/>
</dbReference>
<dbReference type="HOGENOM" id="CLU_1212390_0_0_1"/>
<proteinExistence type="predicted"/>
<feature type="coiled-coil region" evidence="1">
    <location>
        <begin position="172"/>
        <end position="202"/>
    </location>
</feature>
<dbReference type="EMBL" id="GL737247">
    <property type="protein sequence ID" value="EFX60046.1"/>
    <property type="molecule type" value="Genomic_DNA"/>
</dbReference>
<dbReference type="InParanoid" id="E9I7I4"/>
<organism evidence="2 3">
    <name type="scientific">Daphnia pulex</name>
    <name type="common">Water flea</name>
    <dbReference type="NCBI Taxonomy" id="6669"/>
    <lineage>
        <taxon>Eukaryota</taxon>
        <taxon>Metazoa</taxon>
        <taxon>Ecdysozoa</taxon>
        <taxon>Arthropoda</taxon>
        <taxon>Crustacea</taxon>
        <taxon>Branchiopoda</taxon>
        <taxon>Diplostraca</taxon>
        <taxon>Cladocera</taxon>
        <taxon>Anomopoda</taxon>
        <taxon>Daphniidae</taxon>
        <taxon>Daphnia</taxon>
    </lineage>
</organism>
<accession>E9I7I4</accession>
<evidence type="ECO:0000313" key="3">
    <source>
        <dbReference type="Proteomes" id="UP000000305"/>
    </source>
</evidence>
<protein>
    <submittedName>
        <fullName evidence="2">Uncharacterized protein</fullName>
    </submittedName>
</protein>
<gene>
    <name evidence="2" type="ORF">DAPPUDRAFT_345659</name>
</gene>
<evidence type="ECO:0000256" key="1">
    <source>
        <dbReference type="SAM" id="Coils"/>
    </source>
</evidence>
<feature type="non-terminal residue" evidence="2">
    <location>
        <position position="229"/>
    </location>
</feature>
<dbReference type="KEGG" id="dpx:DAPPUDRAFT_345659"/>
<evidence type="ECO:0000313" key="2">
    <source>
        <dbReference type="EMBL" id="EFX60046.1"/>
    </source>
</evidence>
<name>E9I7I4_DAPPU</name>
<keyword evidence="1" id="KW-0175">Coiled coil</keyword>